<feature type="compositionally biased region" description="Low complexity" evidence="1">
    <location>
        <begin position="83"/>
        <end position="96"/>
    </location>
</feature>
<dbReference type="Proteomes" id="UP000298642">
    <property type="component" value="Chromosome"/>
</dbReference>
<accession>A0A7T7D8U3</accession>
<organism evidence="2 3">
    <name type="scientific">Dysosmobacter welbionis</name>
    <dbReference type="NCBI Taxonomy" id="2093857"/>
    <lineage>
        <taxon>Bacteria</taxon>
        <taxon>Bacillati</taxon>
        <taxon>Bacillota</taxon>
        <taxon>Clostridia</taxon>
        <taxon>Eubacteriales</taxon>
        <taxon>Oscillospiraceae</taxon>
        <taxon>Dysosmobacter</taxon>
    </lineage>
</organism>
<gene>
    <name evidence="2" type="ORF">EIO64_18540</name>
</gene>
<feature type="region of interest" description="Disordered" evidence="1">
    <location>
        <begin position="1"/>
        <end position="96"/>
    </location>
</feature>
<protein>
    <submittedName>
        <fullName evidence="2">Uncharacterized protein</fullName>
    </submittedName>
</protein>
<proteinExistence type="predicted"/>
<reference evidence="3" key="1">
    <citation type="submission" date="2018-12" db="EMBL/GenBank/DDBJ databases">
        <title>Dusodibacter welbiota gen. nov., sp. nov., isolated from human faeces and emended description of the Oscillibacter genus.</title>
        <authorList>
            <person name="Le Roy T."/>
            <person name="Van der Smissen P."/>
            <person name="Delzenne N."/>
            <person name="Muccioli G."/>
            <person name="Collet J.F."/>
            <person name="Cani P.D."/>
        </authorList>
    </citation>
    <scope>NUCLEOTIDE SEQUENCE [LARGE SCALE GENOMIC DNA]</scope>
    <source>
        <strain evidence="3">J115</strain>
    </source>
</reference>
<name>A0A7T7D8U3_9FIRM</name>
<evidence type="ECO:0000313" key="2">
    <source>
        <dbReference type="EMBL" id="QQL05894.2"/>
    </source>
</evidence>
<dbReference type="AlphaFoldDB" id="A0A7T7D8U3"/>
<sequence length="96" mass="10603">MAVRCSKNARVSTQKSHTGRKNGEKAVKNSTPPPTAPSSRYSRSCPCARRSMKRKTAKPAAMQYRMSSADVRRGSRRRKARSRSYSSAAAMPSRIA</sequence>
<evidence type="ECO:0000256" key="1">
    <source>
        <dbReference type="SAM" id="MobiDB-lite"/>
    </source>
</evidence>
<dbReference type="KEGG" id="obj:EIO64_18540"/>
<evidence type="ECO:0000313" key="3">
    <source>
        <dbReference type="Proteomes" id="UP000298642"/>
    </source>
</evidence>
<keyword evidence="3" id="KW-1185">Reference proteome</keyword>
<dbReference type="EMBL" id="CP034413">
    <property type="protein sequence ID" value="QQL05894.2"/>
    <property type="molecule type" value="Genomic_DNA"/>
</dbReference>